<evidence type="ECO:0000256" key="1">
    <source>
        <dbReference type="SAM" id="MobiDB-lite"/>
    </source>
</evidence>
<protein>
    <submittedName>
        <fullName evidence="2">Uncharacterized protein</fullName>
    </submittedName>
</protein>
<name>A0A4Z2J7Y2_9TELE</name>
<reference evidence="2 3" key="1">
    <citation type="submission" date="2019-03" db="EMBL/GenBank/DDBJ databases">
        <title>First draft genome of Liparis tanakae, snailfish: a comprehensive survey of snailfish specific genes.</title>
        <authorList>
            <person name="Kim W."/>
            <person name="Song I."/>
            <person name="Jeong J.-H."/>
            <person name="Kim D."/>
            <person name="Kim S."/>
            <person name="Ryu S."/>
            <person name="Song J.Y."/>
            <person name="Lee S.K."/>
        </authorList>
    </citation>
    <scope>NUCLEOTIDE SEQUENCE [LARGE SCALE GENOMIC DNA]</scope>
    <source>
        <tissue evidence="2">Muscle</tissue>
    </source>
</reference>
<dbReference type="AlphaFoldDB" id="A0A4Z2J7Y2"/>
<keyword evidence="3" id="KW-1185">Reference proteome</keyword>
<evidence type="ECO:0000313" key="3">
    <source>
        <dbReference type="Proteomes" id="UP000314294"/>
    </source>
</evidence>
<gene>
    <name evidence="2" type="ORF">EYF80_003607</name>
</gene>
<dbReference type="EMBL" id="SRLO01000017">
    <property type="protein sequence ID" value="TNN86190.1"/>
    <property type="molecule type" value="Genomic_DNA"/>
</dbReference>
<proteinExistence type="predicted"/>
<feature type="region of interest" description="Disordered" evidence="1">
    <location>
        <begin position="66"/>
        <end position="122"/>
    </location>
</feature>
<dbReference type="Proteomes" id="UP000314294">
    <property type="component" value="Unassembled WGS sequence"/>
</dbReference>
<comment type="caution">
    <text evidence="2">The sequence shown here is derived from an EMBL/GenBank/DDBJ whole genome shotgun (WGS) entry which is preliminary data.</text>
</comment>
<accession>A0A4Z2J7Y2</accession>
<organism evidence="2 3">
    <name type="scientific">Liparis tanakae</name>
    <name type="common">Tanaka's snailfish</name>
    <dbReference type="NCBI Taxonomy" id="230148"/>
    <lineage>
        <taxon>Eukaryota</taxon>
        <taxon>Metazoa</taxon>
        <taxon>Chordata</taxon>
        <taxon>Craniata</taxon>
        <taxon>Vertebrata</taxon>
        <taxon>Euteleostomi</taxon>
        <taxon>Actinopterygii</taxon>
        <taxon>Neopterygii</taxon>
        <taxon>Teleostei</taxon>
        <taxon>Neoteleostei</taxon>
        <taxon>Acanthomorphata</taxon>
        <taxon>Eupercaria</taxon>
        <taxon>Perciformes</taxon>
        <taxon>Cottioidei</taxon>
        <taxon>Cottales</taxon>
        <taxon>Liparidae</taxon>
        <taxon>Liparis</taxon>
    </lineage>
</organism>
<evidence type="ECO:0000313" key="2">
    <source>
        <dbReference type="EMBL" id="TNN86190.1"/>
    </source>
</evidence>
<sequence>MASGPDDVAYGAGSCKSARSICVSVICSTRMSVDVWLNKVGGACLRGSIYPVASAYAMGISQASQRQAEQIISRDGEGAGKRGEREDGEGEGGREKEREKESERERGGVQGQSGGKASALRL</sequence>
<feature type="compositionally biased region" description="Basic and acidic residues" evidence="1">
    <location>
        <begin position="72"/>
        <end position="107"/>
    </location>
</feature>